<dbReference type="EMBL" id="JANPWB010000009">
    <property type="protein sequence ID" value="KAJ1156690.1"/>
    <property type="molecule type" value="Genomic_DNA"/>
</dbReference>
<name>A0AAV7RXH3_PLEWA</name>
<dbReference type="Proteomes" id="UP001066276">
    <property type="component" value="Chromosome 5"/>
</dbReference>
<feature type="compositionally biased region" description="Basic residues" evidence="1">
    <location>
        <begin position="78"/>
        <end position="92"/>
    </location>
</feature>
<feature type="compositionally biased region" description="Pro residues" evidence="1">
    <location>
        <begin position="42"/>
        <end position="53"/>
    </location>
</feature>
<sequence>MVPTGPHRAPEGPHRAWEAVCHVSLLLCCGPFPRPCTSSAGQPPPSSPRPLPPLRGTAEPGVQQPLPRPLHQSAAPGRRAHRLRVRPRRRRPLSPAAPAGQPAAHPVTLHGPRVFSVPPGTRGCPSWQDPGPLCR</sequence>
<dbReference type="AlphaFoldDB" id="A0AAV7RXH3"/>
<proteinExistence type="predicted"/>
<feature type="compositionally biased region" description="Low complexity" evidence="1">
    <location>
        <begin position="93"/>
        <end position="106"/>
    </location>
</feature>
<gene>
    <name evidence="2" type="ORF">NDU88_009408</name>
</gene>
<keyword evidence="3" id="KW-1185">Reference proteome</keyword>
<organism evidence="2 3">
    <name type="scientific">Pleurodeles waltl</name>
    <name type="common">Iberian ribbed newt</name>
    <dbReference type="NCBI Taxonomy" id="8319"/>
    <lineage>
        <taxon>Eukaryota</taxon>
        <taxon>Metazoa</taxon>
        <taxon>Chordata</taxon>
        <taxon>Craniata</taxon>
        <taxon>Vertebrata</taxon>
        <taxon>Euteleostomi</taxon>
        <taxon>Amphibia</taxon>
        <taxon>Batrachia</taxon>
        <taxon>Caudata</taxon>
        <taxon>Salamandroidea</taxon>
        <taxon>Salamandridae</taxon>
        <taxon>Pleurodelinae</taxon>
        <taxon>Pleurodeles</taxon>
    </lineage>
</organism>
<comment type="caution">
    <text evidence="2">The sequence shown here is derived from an EMBL/GenBank/DDBJ whole genome shotgun (WGS) entry which is preliminary data.</text>
</comment>
<accession>A0AAV7RXH3</accession>
<feature type="region of interest" description="Disordered" evidence="1">
    <location>
        <begin position="36"/>
        <end position="135"/>
    </location>
</feature>
<evidence type="ECO:0000313" key="2">
    <source>
        <dbReference type="EMBL" id="KAJ1156690.1"/>
    </source>
</evidence>
<reference evidence="2" key="1">
    <citation type="journal article" date="2022" name="bioRxiv">
        <title>Sequencing and chromosome-scale assembly of the giantPleurodeles waltlgenome.</title>
        <authorList>
            <person name="Brown T."/>
            <person name="Elewa A."/>
            <person name="Iarovenko S."/>
            <person name="Subramanian E."/>
            <person name="Araus A.J."/>
            <person name="Petzold A."/>
            <person name="Susuki M."/>
            <person name="Suzuki K.-i.T."/>
            <person name="Hayashi T."/>
            <person name="Toyoda A."/>
            <person name="Oliveira C."/>
            <person name="Osipova E."/>
            <person name="Leigh N.D."/>
            <person name="Simon A."/>
            <person name="Yun M.H."/>
        </authorList>
    </citation>
    <scope>NUCLEOTIDE SEQUENCE</scope>
    <source>
        <strain evidence="2">20211129_DDA</strain>
        <tissue evidence="2">Liver</tissue>
    </source>
</reference>
<protein>
    <submittedName>
        <fullName evidence="2">Uncharacterized protein</fullName>
    </submittedName>
</protein>
<evidence type="ECO:0000313" key="3">
    <source>
        <dbReference type="Proteomes" id="UP001066276"/>
    </source>
</evidence>
<evidence type="ECO:0000256" key="1">
    <source>
        <dbReference type="SAM" id="MobiDB-lite"/>
    </source>
</evidence>